<dbReference type="PANTHER" id="PTHR23355:SF59">
    <property type="entry name" value="EXORIBONUCLEASE II, MITOCHONDRIAL"/>
    <property type="match status" value="1"/>
</dbReference>
<dbReference type="RefSeq" id="XP_003672464.1">
    <property type="nucleotide sequence ID" value="XM_003672416.1"/>
</dbReference>
<sequence>MLQDHMFKRGFRGFSSSRSMFRSKLNKSKSNKYVSLTAKLPTKDTNKPLSREDIQLIQANFLKRTNDLEPDIRLKTTAQIHYELDKRFNARYLQPSKSWYESNWEKLNEKRLTLSIRELINKDPAEFKFNYYKNLKFNIEDVTEPLKIGDIVLLKTNTSEFSMCIDLPQSLKDPRYTFISSTGDLIFGMRSMILLKIPFKLPGNIERLIIKEPAHKYNPIGTIKSSLDETVLVPVIARQLLINFMPAQISKCATKQLPVIIKKLELLHRYLQDFSGPQQIHFHKLINIIEALNLDRATDYEKGNEYVNELLKQKYYNDYTDLSLSSLDATVALSTYWAIIEQQDLFLWGEIKRNSSSLFPTTVTILPFSHHVYYTKLIKSLRKNNFRRTNEFSAFINEHNLNTSSPEIQFKFPEFLHLLKEYCAGNLLDNPKIITILSKIFRNLNDFKERDITKDLAYELLTKLIPTSNLLANPLLANHDLSLPTNSGRGENQSKLYELATPTKIESGETTTKRHNFNDLNVYCIDSETAHEIDDGISIKKYLKIDLLYSFILLTLQFISMKDSNKEKKTGIDDDILKIAYYRSFTTYLPDNVVPMLPSKYCEMSDLGKSNQNIETLTFSVDITIFDGSNNEETLKILYDTFKIQFGLVSNFPKVTYDTVDKILDNSTKIPDTSITEDLRQLSRIAKLLRKYRINENNAIVFGEGFNRGIPDLQSTEDEIIFTDQKNSDSNELVSEMMILANTLTGKYCKDHKIPVIYRCYSPLDIGPEAQQECIILRSKNIDRLPSNIDMAKMSSFLNSSYYSGTPSRHSMLGSDEYATVTSPLRRFPDLLNHIQLHNHLKGYQLPFTPNHVAHYLTTIQSRSDTLKNIGNAVYTEMTLNYIKLLINKEPTKAFDVLVTSVPIEGSARCAIVGYEYARGTIKLKAEINPVPIIGDIITKCKVTKIFPIEGALELSMEVQPT</sequence>
<dbReference type="eggNOG" id="KOG2102">
    <property type="taxonomic scope" value="Eukaryota"/>
</dbReference>
<dbReference type="InterPro" id="IPR012340">
    <property type="entry name" value="NA-bd_OB-fold"/>
</dbReference>
<dbReference type="EMBL" id="HE580277">
    <property type="protein sequence ID" value="CCD27221.1"/>
    <property type="molecule type" value="Genomic_DNA"/>
</dbReference>
<dbReference type="HOGENOM" id="CLU_012624_0_0_1"/>
<dbReference type="GO" id="GO:0000932">
    <property type="term" value="C:P-body"/>
    <property type="evidence" value="ECO:0007669"/>
    <property type="project" value="TreeGrafter"/>
</dbReference>
<accession>G0WHG0</accession>
<dbReference type="SUPFAM" id="SSF50249">
    <property type="entry name" value="Nucleic acid-binding proteins"/>
    <property type="match status" value="1"/>
</dbReference>
<organism evidence="2 3">
    <name type="scientific">Naumovozyma dairenensis (strain ATCC 10597 / BCRC 20456 / CBS 421 / NBRC 0211 / NRRL Y-12639)</name>
    <name type="common">Saccharomyces dairenensis</name>
    <dbReference type="NCBI Taxonomy" id="1071378"/>
    <lineage>
        <taxon>Eukaryota</taxon>
        <taxon>Fungi</taxon>
        <taxon>Dikarya</taxon>
        <taxon>Ascomycota</taxon>
        <taxon>Saccharomycotina</taxon>
        <taxon>Saccharomycetes</taxon>
        <taxon>Saccharomycetales</taxon>
        <taxon>Saccharomycetaceae</taxon>
        <taxon>Naumovozyma</taxon>
    </lineage>
</organism>
<dbReference type="SMART" id="SM00955">
    <property type="entry name" value="RNB"/>
    <property type="match status" value="1"/>
</dbReference>
<dbReference type="AlphaFoldDB" id="G0WHG0"/>
<dbReference type="KEGG" id="ndi:NDAI_0K00320"/>
<proteinExistence type="predicted"/>
<dbReference type="Pfam" id="PF00773">
    <property type="entry name" value="RNB"/>
    <property type="match status" value="1"/>
</dbReference>
<dbReference type="STRING" id="1071378.G0WHG0"/>
<dbReference type="InterPro" id="IPR050180">
    <property type="entry name" value="RNR_Ribonuclease"/>
</dbReference>
<dbReference type="GO" id="GO:0000957">
    <property type="term" value="P:mitochondrial RNA catabolic process"/>
    <property type="evidence" value="ECO:0007669"/>
    <property type="project" value="EnsemblFungi"/>
</dbReference>
<evidence type="ECO:0000259" key="1">
    <source>
        <dbReference type="SMART" id="SM00955"/>
    </source>
</evidence>
<dbReference type="GeneID" id="11494646"/>
<dbReference type="OMA" id="VFCIDSE"/>
<gene>
    <name evidence="2" type="primary">NDAI0K00320</name>
    <name evidence="2" type="ordered locus">NDAI_0K00320</name>
</gene>
<dbReference type="GO" id="GO:0006402">
    <property type="term" value="P:mRNA catabolic process"/>
    <property type="evidence" value="ECO:0007669"/>
    <property type="project" value="TreeGrafter"/>
</dbReference>
<evidence type="ECO:0000313" key="3">
    <source>
        <dbReference type="Proteomes" id="UP000000689"/>
    </source>
</evidence>
<dbReference type="PANTHER" id="PTHR23355">
    <property type="entry name" value="RIBONUCLEASE"/>
    <property type="match status" value="1"/>
</dbReference>
<dbReference type="Proteomes" id="UP000000689">
    <property type="component" value="Chromosome 11"/>
</dbReference>
<name>G0WHG0_NAUDC</name>
<protein>
    <recommendedName>
        <fullName evidence="1">RNB domain-containing protein</fullName>
    </recommendedName>
</protein>
<reference evidence="2 3" key="1">
    <citation type="journal article" date="2011" name="Proc. Natl. Acad. Sci. U.S.A.">
        <title>Evolutionary erosion of yeast sex chromosomes by mating-type switching accidents.</title>
        <authorList>
            <person name="Gordon J.L."/>
            <person name="Armisen D."/>
            <person name="Proux-Wera E."/>
            <person name="Oheigeartaigh S.S."/>
            <person name="Byrne K.P."/>
            <person name="Wolfe K.H."/>
        </authorList>
    </citation>
    <scope>NUCLEOTIDE SEQUENCE [LARGE SCALE GENOMIC DNA]</scope>
    <source>
        <strain evidence="3">ATCC 10597 / BCRC 20456 / CBS 421 / NBRC 0211 / NRRL Y-12639</strain>
    </source>
</reference>
<dbReference type="OrthoDB" id="2285229at2759"/>
<keyword evidence="3" id="KW-1185">Reference proteome</keyword>
<evidence type="ECO:0000313" key="2">
    <source>
        <dbReference type="EMBL" id="CCD27221.1"/>
    </source>
</evidence>
<feature type="domain" description="RNB" evidence="1">
    <location>
        <begin position="514"/>
        <end position="843"/>
    </location>
</feature>
<dbReference type="GO" id="GO:0003723">
    <property type="term" value="F:RNA binding"/>
    <property type="evidence" value="ECO:0007669"/>
    <property type="project" value="InterPro"/>
</dbReference>
<dbReference type="GO" id="GO:0008859">
    <property type="term" value="F:exoribonuclease II activity"/>
    <property type="evidence" value="ECO:0007669"/>
    <property type="project" value="EnsemblFungi"/>
</dbReference>
<dbReference type="InterPro" id="IPR001900">
    <property type="entry name" value="RNase_II/R"/>
</dbReference>
<dbReference type="GO" id="GO:0045025">
    <property type="term" value="C:mitochondrial degradosome"/>
    <property type="evidence" value="ECO:0007669"/>
    <property type="project" value="EnsemblFungi"/>
</dbReference>